<evidence type="ECO:0000256" key="6">
    <source>
        <dbReference type="ARBA" id="ARBA00023136"/>
    </source>
</evidence>
<dbReference type="AlphaFoldDB" id="A0AAV0GQ57"/>
<reference evidence="11" key="1">
    <citation type="submission" date="2022-08" db="EMBL/GenBank/DDBJ databases">
        <authorList>
            <person name="Gutierrez-Valencia J."/>
        </authorList>
    </citation>
    <scope>NUCLEOTIDE SEQUENCE</scope>
</reference>
<dbReference type="PANTHER" id="PTHR22883:SF391">
    <property type="entry name" value="PROTEIN S-ACYLTRANSFERASE 3-RELATED"/>
    <property type="match status" value="1"/>
</dbReference>
<dbReference type="Proteomes" id="UP001154282">
    <property type="component" value="Unassembled WGS sequence"/>
</dbReference>
<comment type="subcellular location">
    <subcellularLocation>
        <location evidence="1">Endomembrane system</location>
        <topology evidence="1">Multi-pass membrane protein</topology>
    </subcellularLocation>
</comment>
<dbReference type="PROSITE" id="PS50216">
    <property type="entry name" value="DHHC"/>
    <property type="match status" value="1"/>
</dbReference>
<feature type="domain" description="Palmitoyltransferase DHHC" evidence="10">
    <location>
        <begin position="483"/>
        <end position="603"/>
    </location>
</feature>
<feature type="region of interest" description="Disordered" evidence="9">
    <location>
        <begin position="765"/>
        <end position="791"/>
    </location>
</feature>
<feature type="transmembrane region" description="Helical" evidence="8">
    <location>
        <begin position="373"/>
        <end position="393"/>
    </location>
</feature>
<gene>
    <name evidence="11" type="ORF">LITE_LOCUS258</name>
</gene>
<evidence type="ECO:0000259" key="10">
    <source>
        <dbReference type="Pfam" id="PF01529"/>
    </source>
</evidence>
<evidence type="ECO:0000313" key="11">
    <source>
        <dbReference type="EMBL" id="CAI0374573.1"/>
    </source>
</evidence>
<dbReference type="Pfam" id="PF01529">
    <property type="entry name" value="DHHC"/>
    <property type="match status" value="1"/>
</dbReference>
<sequence length="806" mass="89802">MTMPSFPQPGSVTICEINRQLIAAESLSDDRARETYGKLLGAVFSPVPFQADQLAASPNVEQEAEQDGRGNGESVGRKILGKAFQGFVDMFQPNYVNLLPEVGLHGVSWHQHKHIIAFVSGQNQVTICDYEDSEGKDCILISESQRDVKVLEWRPNCGKSLAIACKGGICIWSASYPGNAAVGRSGVTSYLATVSGGSGYQWALVDFLRSCNDEKITALSWSPDGRYPLDGAQWDRDGRIVLLAFSGSLTLGSVHFASKPPSLDAHLLPVELPEIMSLTGSRGIDKVAWDASCERLAVSYKGGDEAYNGLIAIFDTRRTPLISASLIGFIRGPGESPRPLTFAFHNKFKQGPLLSVRFLCGGRLIFGPDVASMFLSMFLIAGPSIAFCGKLYYTIVNEDVKNPAHWYAILIGGCALTVFDLLFLLLTSSRDPGILCRNSKPPECDEISDINTPSMEWVNGRTPHLKLPRTKDVMVNGHAVKVKYCDTCLLYRPPRASHCSICNNCVQRFDHHCPWVGQCIGIRNYRFFFMFIATATILCIYVFVFSWVNLLHKDMSVWKAMSKDVLSDFLIVYCFVAVWFVGGLTIFHFYLICTNQTTYENFRYRYDKKENPYNKGVARNLLETFFTKIPPSLNKFRSLVKEDPPSVMQPVTDNHGEGFKDTSDLERRAKYSEERSSYSLPEILRNLDYDDDDDDSENSKNSRDGMPTYDNSIPGDDNVKESIEIPIPDEVLDTEDDGRIEEILRSLRDSSQESHVKDGEIEIVQSSSSSVENGNGESMQHMTAGDKTKDHCVKIPDQTLQMGSPR</sequence>
<keyword evidence="4 8" id="KW-0812">Transmembrane</keyword>
<dbReference type="Gene3D" id="2.130.10.10">
    <property type="entry name" value="YVTN repeat-like/Quinoprotein amine dehydrogenase"/>
    <property type="match status" value="1"/>
</dbReference>
<keyword evidence="3 8" id="KW-0808">Transferase</keyword>
<keyword evidence="12" id="KW-1185">Reference proteome</keyword>
<dbReference type="GO" id="GO:0005794">
    <property type="term" value="C:Golgi apparatus"/>
    <property type="evidence" value="ECO:0007669"/>
    <property type="project" value="TreeGrafter"/>
</dbReference>
<evidence type="ECO:0000256" key="9">
    <source>
        <dbReference type="SAM" id="MobiDB-lite"/>
    </source>
</evidence>
<comment type="caution">
    <text evidence="11">The sequence shown here is derived from an EMBL/GenBank/DDBJ whole genome shotgun (WGS) entry which is preliminary data.</text>
</comment>
<feature type="compositionally biased region" description="Low complexity" evidence="9">
    <location>
        <begin position="765"/>
        <end position="778"/>
    </location>
</feature>
<dbReference type="GO" id="GO:0019706">
    <property type="term" value="F:protein-cysteine S-palmitoyltransferase activity"/>
    <property type="evidence" value="ECO:0007669"/>
    <property type="project" value="UniProtKB-EC"/>
</dbReference>
<evidence type="ECO:0000256" key="1">
    <source>
        <dbReference type="ARBA" id="ARBA00004127"/>
    </source>
</evidence>
<dbReference type="GO" id="GO:0005783">
    <property type="term" value="C:endoplasmic reticulum"/>
    <property type="evidence" value="ECO:0007669"/>
    <property type="project" value="TreeGrafter"/>
</dbReference>
<dbReference type="SUPFAM" id="SSF82171">
    <property type="entry name" value="DPP6 N-terminal domain-like"/>
    <property type="match status" value="1"/>
</dbReference>
<dbReference type="InterPro" id="IPR039859">
    <property type="entry name" value="PFA4/ZDH16/20/ERF2-like"/>
</dbReference>
<dbReference type="InterPro" id="IPR015943">
    <property type="entry name" value="WD40/YVTN_repeat-like_dom_sf"/>
</dbReference>
<feature type="region of interest" description="Disordered" evidence="9">
    <location>
        <begin position="55"/>
        <end position="74"/>
    </location>
</feature>
<comment type="domain">
    <text evidence="8">The DHHC domain is required for palmitoyltransferase activity.</text>
</comment>
<evidence type="ECO:0000256" key="4">
    <source>
        <dbReference type="ARBA" id="ARBA00022692"/>
    </source>
</evidence>
<protein>
    <recommendedName>
        <fullName evidence="8">S-acyltransferase</fullName>
        <ecNumber evidence="8">2.3.1.225</ecNumber>
    </recommendedName>
    <alternativeName>
        <fullName evidence="8">Palmitoyltransferase</fullName>
    </alternativeName>
</protein>
<evidence type="ECO:0000313" key="12">
    <source>
        <dbReference type="Proteomes" id="UP001154282"/>
    </source>
</evidence>
<evidence type="ECO:0000256" key="8">
    <source>
        <dbReference type="RuleBase" id="RU079119"/>
    </source>
</evidence>
<feature type="transmembrane region" description="Helical" evidence="8">
    <location>
        <begin position="405"/>
        <end position="427"/>
    </location>
</feature>
<keyword evidence="6 8" id="KW-0472">Membrane</keyword>
<keyword evidence="5 8" id="KW-1133">Transmembrane helix</keyword>
<name>A0AAV0GQ57_9ROSI</name>
<dbReference type="PANTHER" id="PTHR22883">
    <property type="entry name" value="ZINC FINGER DHHC DOMAIN CONTAINING PROTEIN"/>
    <property type="match status" value="1"/>
</dbReference>
<dbReference type="InterPro" id="IPR001594">
    <property type="entry name" value="Palmitoyltrfase_DHHC"/>
</dbReference>
<comment type="similarity">
    <text evidence="2 8">Belongs to the DHHC palmitoyltransferase family.</text>
</comment>
<organism evidence="11 12">
    <name type="scientific">Linum tenue</name>
    <dbReference type="NCBI Taxonomy" id="586396"/>
    <lineage>
        <taxon>Eukaryota</taxon>
        <taxon>Viridiplantae</taxon>
        <taxon>Streptophyta</taxon>
        <taxon>Embryophyta</taxon>
        <taxon>Tracheophyta</taxon>
        <taxon>Spermatophyta</taxon>
        <taxon>Magnoliopsida</taxon>
        <taxon>eudicotyledons</taxon>
        <taxon>Gunneridae</taxon>
        <taxon>Pentapetalae</taxon>
        <taxon>rosids</taxon>
        <taxon>fabids</taxon>
        <taxon>Malpighiales</taxon>
        <taxon>Linaceae</taxon>
        <taxon>Linum</taxon>
    </lineage>
</organism>
<evidence type="ECO:0000256" key="7">
    <source>
        <dbReference type="ARBA" id="ARBA00023315"/>
    </source>
</evidence>
<comment type="catalytic activity">
    <reaction evidence="8">
        <text>L-cysteinyl-[protein] + hexadecanoyl-CoA = S-hexadecanoyl-L-cysteinyl-[protein] + CoA</text>
        <dbReference type="Rhea" id="RHEA:36683"/>
        <dbReference type="Rhea" id="RHEA-COMP:10131"/>
        <dbReference type="Rhea" id="RHEA-COMP:11032"/>
        <dbReference type="ChEBI" id="CHEBI:29950"/>
        <dbReference type="ChEBI" id="CHEBI:57287"/>
        <dbReference type="ChEBI" id="CHEBI:57379"/>
        <dbReference type="ChEBI" id="CHEBI:74151"/>
        <dbReference type="EC" id="2.3.1.225"/>
    </reaction>
</comment>
<evidence type="ECO:0000256" key="2">
    <source>
        <dbReference type="ARBA" id="ARBA00008574"/>
    </source>
</evidence>
<accession>A0AAV0GQ57</accession>
<feature type="transmembrane region" description="Helical" evidence="8">
    <location>
        <begin position="527"/>
        <end position="550"/>
    </location>
</feature>
<feature type="region of interest" description="Disordered" evidence="9">
    <location>
        <begin position="644"/>
        <end position="720"/>
    </location>
</feature>
<dbReference type="GO" id="GO:0006612">
    <property type="term" value="P:protein targeting to membrane"/>
    <property type="evidence" value="ECO:0007669"/>
    <property type="project" value="TreeGrafter"/>
</dbReference>
<dbReference type="EMBL" id="CAMGYJ010000002">
    <property type="protein sequence ID" value="CAI0374573.1"/>
    <property type="molecule type" value="Genomic_DNA"/>
</dbReference>
<feature type="compositionally biased region" description="Basic and acidic residues" evidence="9">
    <location>
        <begin position="654"/>
        <end position="676"/>
    </location>
</feature>
<keyword evidence="7 8" id="KW-0012">Acyltransferase</keyword>
<dbReference type="EC" id="2.3.1.225" evidence="8"/>
<evidence type="ECO:0000256" key="5">
    <source>
        <dbReference type="ARBA" id="ARBA00022989"/>
    </source>
</evidence>
<evidence type="ECO:0000256" key="3">
    <source>
        <dbReference type="ARBA" id="ARBA00022679"/>
    </source>
</evidence>
<feature type="transmembrane region" description="Helical" evidence="8">
    <location>
        <begin position="570"/>
        <end position="593"/>
    </location>
</feature>
<proteinExistence type="inferred from homology"/>